<dbReference type="AlphaFoldDB" id="A0A1T4LXM7"/>
<dbReference type="InterPro" id="IPR050553">
    <property type="entry name" value="Thioredoxin_ResA/DsbE_sf"/>
</dbReference>
<feature type="transmembrane region" description="Helical" evidence="4">
    <location>
        <begin position="47"/>
        <end position="66"/>
    </location>
</feature>
<dbReference type="PANTHER" id="PTHR42852:SF13">
    <property type="entry name" value="PROTEIN DIPZ"/>
    <property type="match status" value="1"/>
</dbReference>
<sequence length="277" mass="30912">MNAISLGPLMLATDRLYLIATVVLFFLGAELISYWAKHLGDKPNLGAALNASFWAALIGGRAFFVLGHLSSYQDNWLSVFYFWQPGYTPTAAVSCALLALAWYLRQQLRLWLTTSLWLLCCAALWWLLLLWQPLQGQKTAQTLPNIQLPTLDAVPTTIDLATLKQPTLINLWASWCGPCRREMPSLVSFAAKNPQIKVLLVNSGESAITVQQFVRETTEFNLPENLILLDPNQSLLQHFNAPGLPVTLAFNEGQLKDSHIGELNLARLQQMAARIQP</sequence>
<organism evidence="6 7">
    <name type="scientific">Oceanospirillum multiglobuliferum</name>
    <dbReference type="NCBI Taxonomy" id="64969"/>
    <lineage>
        <taxon>Bacteria</taxon>
        <taxon>Pseudomonadati</taxon>
        <taxon>Pseudomonadota</taxon>
        <taxon>Gammaproteobacteria</taxon>
        <taxon>Oceanospirillales</taxon>
        <taxon>Oceanospirillaceae</taxon>
        <taxon>Oceanospirillum</taxon>
    </lineage>
</organism>
<reference evidence="6 7" key="1">
    <citation type="submission" date="2017-01" db="EMBL/GenBank/DDBJ databases">
        <title>Genome Sequencing of a Marine Spirillum, Oceanospirillum multiglobuliferum ATCC 33336, from Japan.</title>
        <authorList>
            <person name="Carney J.G."/>
            <person name="Trachtenberg A.M."/>
            <person name="Rheaume B.A."/>
            <person name="Linnane J.D."/>
            <person name="Pitts N.L."/>
            <person name="Mykles D.L."/>
            <person name="Maclea K.S."/>
        </authorList>
    </citation>
    <scope>NUCLEOTIDE SEQUENCE [LARGE SCALE GENOMIC DNA]</scope>
    <source>
        <strain evidence="6 7">ATCC 33336</strain>
    </source>
</reference>
<dbReference type="Proteomes" id="UP000191418">
    <property type="component" value="Unassembled WGS sequence"/>
</dbReference>
<comment type="subcellular location">
    <subcellularLocation>
        <location evidence="1">Cell envelope</location>
    </subcellularLocation>
</comment>
<feature type="transmembrane region" description="Helical" evidence="4">
    <location>
        <begin position="16"/>
        <end position="35"/>
    </location>
</feature>
<dbReference type="RefSeq" id="WP_078744188.1">
    <property type="nucleotide sequence ID" value="NZ_FUXG01000003.1"/>
</dbReference>
<dbReference type="OrthoDB" id="9799347at2"/>
<dbReference type="STRING" id="64969.SAMN02745127_00577"/>
<feature type="transmembrane region" description="Helical" evidence="4">
    <location>
        <begin position="116"/>
        <end position="134"/>
    </location>
</feature>
<dbReference type="GO" id="GO:0017004">
    <property type="term" value="P:cytochrome complex assembly"/>
    <property type="evidence" value="ECO:0007669"/>
    <property type="project" value="UniProtKB-KW"/>
</dbReference>
<dbReference type="InterPro" id="IPR036249">
    <property type="entry name" value="Thioredoxin-like_sf"/>
</dbReference>
<proteinExistence type="predicted"/>
<keyword evidence="4" id="KW-1133">Transmembrane helix</keyword>
<dbReference type="SUPFAM" id="SSF52833">
    <property type="entry name" value="Thioredoxin-like"/>
    <property type="match status" value="1"/>
</dbReference>
<dbReference type="CDD" id="cd02966">
    <property type="entry name" value="TlpA_like_family"/>
    <property type="match status" value="1"/>
</dbReference>
<accession>A0A1T4LXM7</accession>
<keyword evidence="2" id="KW-0201">Cytochrome c-type biogenesis</keyword>
<keyword evidence="3" id="KW-0676">Redox-active center</keyword>
<dbReference type="InterPro" id="IPR013740">
    <property type="entry name" value="Redoxin"/>
</dbReference>
<comment type="caution">
    <text evidence="6">The sequence shown here is derived from an EMBL/GenBank/DDBJ whole genome shotgun (WGS) entry which is preliminary data.</text>
</comment>
<keyword evidence="4" id="KW-0812">Transmembrane</keyword>
<dbReference type="Gene3D" id="3.40.30.10">
    <property type="entry name" value="Glutaredoxin"/>
    <property type="match status" value="1"/>
</dbReference>
<dbReference type="PROSITE" id="PS00194">
    <property type="entry name" value="THIOREDOXIN_1"/>
    <property type="match status" value="1"/>
</dbReference>
<evidence type="ECO:0000256" key="3">
    <source>
        <dbReference type="ARBA" id="ARBA00023284"/>
    </source>
</evidence>
<evidence type="ECO:0000256" key="2">
    <source>
        <dbReference type="ARBA" id="ARBA00022748"/>
    </source>
</evidence>
<dbReference type="GO" id="GO:0030313">
    <property type="term" value="C:cell envelope"/>
    <property type="evidence" value="ECO:0007669"/>
    <property type="project" value="UniProtKB-SubCell"/>
</dbReference>
<dbReference type="PROSITE" id="PS51352">
    <property type="entry name" value="THIOREDOXIN_2"/>
    <property type="match status" value="1"/>
</dbReference>
<keyword evidence="4" id="KW-0472">Membrane</keyword>
<dbReference type="InterPro" id="IPR017937">
    <property type="entry name" value="Thioredoxin_CS"/>
</dbReference>
<feature type="domain" description="Thioredoxin" evidence="5">
    <location>
        <begin position="137"/>
        <end position="277"/>
    </location>
</feature>
<name>A0A1T4LXM7_9GAMM</name>
<protein>
    <recommendedName>
        <fullName evidence="5">Thioredoxin domain-containing protein</fullName>
    </recommendedName>
</protein>
<dbReference type="Pfam" id="PF08534">
    <property type="entry name" value="Redoxin"/>
    <property type="match status" value="1"/>
</dbReference>
<dbReference type="GO" id="GO:0015036">
    <property type="term" value="F:disulfide oxidoreductase activity"/>
    <property type="evidence" value="ECO:0007669"/>
    <property type="project" value="UniProtKB-ARBA"/>
</dbReference>
<dbReference type="InterPro" id="IPR013766">
    <property type="entry name" value="Thioredoxin_domain"/>
</dbReference>
<evidence type="ECO:0000256" key="4">
    <source>
        <dbReference type="SAM" id="Phobius"/>
    </source>
</evidence>
<dbReference type="EMBL" id="MTSM01000004">
    <property type="protein sequence ID" value="OPX56318.1"/>
    <property type="molecule type" value="Genomic_DNA"/>
</dbReference>
<evidence type="ECO:0000256" key="1">
    <source>
        <dbReference type="ARBA" id="ARBA00004196"/>
    </source>
</evidence>
<keyword evidence="7" id="KW-1185">Reference proteome</keyword>
<evidence type="ECO:0000313" key="6">
    <source>
        <dbReference type="EMBL" id="OPX56318.1"/>
    </source>
</evidence>
<dbReference type="PANTHER" id="PTHR42852">
    <property type="entry name" value="THIOL:DISULFIDE INTERCHANGE PROTEIN DSBE"/>
    <property type="match status" value="1"/>
</dbReference>
<evidence type="ECO:0000259" key="5">
    <source>
        <dbReference type="PROSITE" id="PS51352"/>
    </source>
</evidence>
<gene>
    <name evidence="6" type="ORF">BTE48_04935</name>
</gene>
<feature type="transmembrane region" description="Helical" evidence="4">
    <location>
        <begin position="86"/>
        <end position="104"/>
    </location>
</feature>
<evidence type="ECO:0000313" key="7">
    <source>
        <dbReference type="Proteomes" id="UP000191418"/>
    </source>
</evidence>